<dbReference type="InterPro" id="IPR001173">
    <property type="entry name" value="Glyco_trans_2-like"/>
</dbReference>
<dbReference type="Pfam" id="PF00535">
    <property type="entry name" value="Glycos_transf_2"/>
    <property type="match status" value="1"/>
</dbReference>
<keyword evidence="1" id="KW-0472">Membrane</keyword>
<dbReference type="PANTHER" id="PTHR43179">
    <property type="entry name" value="RHAMNOSYLTRANSFERASE WBBL"/>
    <property type="match status" value="1"/>
</dbReference>
<sequence length="307" mass="34625">MLDIIIVNWNAGTQLKACVDSITQYCADHVEKIIVVDNGSIDGSEKIVEEVPNVTLIRAGENLGFGKACNLGAEHAESDYLLFLNPDAALFEGTLTKVVNFMQAPANQAVGICGLQLIEESGKVSRSCARFPSVTGFLAHAVGLDRIFPRLGNSMAEWDHLTDRQVDQVMGAFFFVRRGLFEQLQCFDERFFVYFEEVDFSYRARQEGWQSFYLADAQAFHAGGGTSNRVKARRLFYSLRSRLLYSFKHFAFPAAFIVLLTTLVIEPLARSALALARCSLSGLKETWAGYRMLWSWVPKWLFRNETW</sequence>
<accession>A0ABV1NE49</accession>
<feature type="transmembrane region" description="Helical" evidence="1">
    <location>
        <begin position="243"/>
        <end position="265"/>
    </location>
</feature>
<dbReference type="EMBL" id="JBEGCJ010000003">
    <property type="protein sequence ID" value="MEQ6917339.1"/>
    <property type="molecule type" value="Genomic_DNA"/>
</dbReference>
<evidence type="ECO:0000313" key="3">
    <source>
        <dbReference type="EMBL" id="MEQ6917339.1"/>
    </source>
</evidence>
<proteinExistence type="predicted"/>
<keyword evidence="1" id="KW-1133">Transmembrane helix</keyword>
<keyword evidence="3" id="KW-0808">Transferase</keyword>
<evidence type="ECO:0000256" key="1">
    <source>
        <dbReference type="SAM" id="Phobius"/>
    </source>
</evidence>
<name>A0ABV1NE49_9GAMM</name>
<keyword evidence="1" id="KW-0812">Transmembrane</keyword>
<gene>
    <name evidence="3" type="ORF">ABE960_07380</name>
</gene>
<reference evidence="3 4" key="1">
    <citation type="submission" date="2024-05" db="EMBL/GenBank/DDBJ databases">
        <title>Halomonas sp. SSM6 16S ribosomal RNA gene Genome sequencing and assembly.</title>
        <authorList>
            <person name="Yook S."/>
        </authorList>
    </citation>
    <scope>NUCLEOTIDE SEQUENCE [LARGE SCALE GENOMIC DNA]</scope>
    <source>
        <strain evidence="3 4">SSM6</strain>
    </source>
</reference>
<comment type="caution">
    <text evidence="3">The sequence shown here is derived from an EMBL/GenBank/DDBJ whole genome shotgun (WGS) entry which is preliminary data.</text>
</comment>
<keyword evidence="4" id="KW-1185">Reference proteome</keyword>
<dbReference type="EC" id="2.4.-.-" evidence="3"/>
<organism evidence="3 4">
    <name type="scientific">Halomonas aquatica</name>
    <dbReference type="NCBI Taxonomy" id="3151123"/>
    <lineage>
        <taxon>Bacteria</taxon>
        <taxon>Pseudomonadati</taxon>
        <taxon>Pseudomonadota</taxon>
        <taxon>Gammaproteobacteria</taxon>
        <taxon>Oceanospirillales</taxon>
        <taxon>Halomonadaceae</taxon>
        <taxon>Halomonas</taxon>
    </lineage>
</organism>
<dbReference type="GO" id="GO:0016757">
    <property type="term" value="F:glycosyltransferase activity"/>
    <property type="evidence" value="ECO:0007669"/>
    <property type="project" value="UniProtKB-KW"/>
</dbReference>
<dbReference type="CDD" id="cd04186">
    <property type="entry name" value="GT_2_like_c"/>
    <property type="match status" value="1"/>
</dbReference>
<dbReference type="PANTHER" id="PTHR43179:SF7">
    <property type="entry name" value="RHAMNOSYLTRANSFERASE WBBL"/>
    <property type="match status" value="1"/>
</dbReference>
<dbReference type="SUPFAM" id="SSF53448">
    <property type="entry name" value="Nucleotide-diphospho-sugar transferases"/>
    <property type="match status" value="1"/>
</dbReference>
<keyword evidence="3" id="KW-0328">Glycosyltransferase</keyword>
<dbReference type="RefSeq" id="WP_349761605.1">
    <property type="nucleotide sequence ID" value="NZ_JBEGCJ010000003.1"/>
</dbReference>
<dbReference type="Proteomes" id="UP001442468">
    <property type="component" value="Unassembled WGS sequence"/>
</dbReference>
<evidence type="ECO:0000259" key="2">
    <source>
        <dbReference type="Pfam" id="PF00535"/>
    </source>
</evidence>
<dbReference type="Gene3D" id="3.90.550.10">
    <property type="entry name" value="Spore Coat Polysaccharide Biosynthesis Protein SpsA, Chain A"/>
    <property type="match status" value="1"/>
</dbReference>
<protein>
    <submittedName>
        <fullName evidence="3">Glycosyltransferase family 2 protein</fullName>
        <ecNumber evidence="3">2.4.-.-</ecNumber>
    </submittedName>
</protein>
<dbReference type="InterPro" id="IPR029044">
    <property type="entry name" value="Nucleotide-diphossugar_trans"/>
</dbReference>
<evidence type="ECO:0000313" key="4">
    <source>
        <dbReference type="Proteomes" id="UP001442468"/>
    </source>
</evidence>
<feature type="domain" description="Glycosyltransferase 2-like" evidence="2">
    <location>
        <begin position="4"/>
        <end position="113"/>
    </location>
</feature>